<dbReference type="Proteomes" id="UP000248916">
    <property type="component" value="Unassembled WGS sequence"/>
</dbReference>
<feature type="transmembrane region" description="Helical" evidence="6">
    <location>
        <begin position="12"/>
        <end position="32"/>
    </location>
</feature>
<keyword evidence="5 6" id="KW-0472">Membrane</keyword>
<evidence type="ECO:0000256" key="3">
    <source>
        <dbReference type="ARBA" id="ARBA00022692"/>
    </source>
</evidence>
<dbReference type="Gene3D" id="1.10.3730.20">
    <property type="match status" value="1"/>
</dbReference>
<dbReference type="Pfam" id="PF00892">
    <property type="entry name" value="EamA"/>
    <property type="match status" value="1"/>
</dbReference>
<feature type="transmembrane region" description="Helical" evidence="6">
    <location>
        <begin position="192"/>
        <end position="215"/>
    </location>
</feature>
<organism evidence="8 9">
    <name type="scientific">Palleronia aestuarii</name>
    <dbReference type="NCBI Taxonomy" id="568105"/>
    <lineage>
        <taxon>Bacteria</taxon>
        <taxon>Pseudomonadati</taxon>
        <taxon>Pseudomonadota</taxon>
        <taxon>Alphaproteobacteria</taxon>
        <taxon>Rhodobacterales</taxon>
        <taxon>Roseobacteraceae</taxon>
        <taxon>Palleronia</taxon>
    </lineage>
</organism>
<keyword evidence="9" id="KW-1185">Reference proteome</keyword>
<protein>
    <submittedName>
        <fullName evidence="8">EamA domain-containing membrane protein RarD</fullName>
    </submittedName>
</protein>
<keyword evidence="4 6" id="KW-1133">Transmembrane helix</keyword>
<evidence type="ECO:0000256" key="2">
    <source>
        <dbReference type="ARBA" id="ARBA00009853"/>
    </source>
</evidence>
<proteinExistence type="inferred from homology"/>
<feature type="transmembrane region" description="Helical" evidence="6">
    <location>
        <begin position="106"/>
        <end position="123"/>
    </location>
</feature>
<evidence type="ECO:0000256" key="6">
    <source>
        <dbReference type="SAM" id="Phobius"/>
    </source>
</evidence>
<reference evidence="8 9" key="1">
    <citation type="submission" date="2018-06" db="EMBL/GenBank/DDBJ databases">
        <title>Genomic Encyclopedia of Archaeal and Bacterial Type Strains, Phase II (KMG-II): from individual species to whole genera.</title>
        <authorList>
            <person name="Goeker M."/>
        </authorList>
    </citation>
    <scope>NUCLEOTIDE SEQUENCE [LARGE SCALE GENOMIC DNA]</scope>
    <source>
        <strain evidence="8 9">DSM 22009</strain>
    </source>
</reference>
<name>A0A2W7N9N9_9RHOB</name>
<dbReference type="PANTHER" id="PTHR22911:SF6">
    <property type="entry name" value="SOLUTE CARRIER FAMILY 35 MEMBER G1"/>
    <property type="match status" value="1"/>
</dbReference>
<dbReference type="AlphaFoldDB" id="A0A2W7N9N9"/>
<gene>
    <name evidence="8" type="ORF">LX81_01767</name>
</gene>
<dbReference type="PANTHER" id="PTHR22911">
    <property type="entry name" value="ACYL-MALONYL CONDENSING ENZYME-RELATED"/>
    <property type="match status" value="1"/>
</dbReference>
<dbReference type="OrthoDB" id="8478503at2"/>
<dbReference type="InterPro" id="IPR000620">
    <property type="entry name" value="EamA_dom"/>
</dbReference>
<comment type="caution">
    <text evidence="8">The sequence shown here is derived from an EMBL/GenBank/DDBJ whole genome shotgun (WGS) entry which is preliminary data.</text>
</comment>
<comment type="subcellular location">
    <subcellularLocation>
        <location evidence="1">Membrane</location>
        <topology evidence="1">Multi-pass membrane protein</topology>
    </subcellularLocation>
</comment>
<feature type="domain" description="EamA" evidence="7">
    <location>
        <begin position="13"/>
        <end position="146"/>
    </location>
</feature>
<feature type="transmembrane region" description="Helical" evidence="6">
    <location>
        <begin position="221"/>
        <end position="241"/>
    </location>
</feature>
<dbReference type="EMBL" id="QKZL01000005">
    <property type="protein sequence ID" value="PZX17135.1"/>
    <property type="molecule type" value="Genomic_DNA"/>
</dbReference>
<evidence type="ECO:0000313" key="8">
    <source>
        <dbReference type="EMBL" id="PZX17135.1"/>
    </source>
</evidence>
<evidence type="ECO:0000256" key="4">
    <source>
        <dbReference type="ARBA" id="ARBA00022989"/>
    </source>
</evidence>
<feature type="transmembrane region" description="Helical" evidence="6">
    <location>
        <begin position="160"/>
        <end position="180"/>
    </location>
</feature>
<comment type="similarity">
    <text evidence="2">Belongs to the drug/metabolite transporter (DMT) superfamily. 10 TMS drug/metabolite exporter (DME) (TC 2.A.7.3) family.</text>
</comment>
<feature type="transmembrane region" description="Helical" evidence="6">
    <location>
        <begin position="277"/>
        <end position="293"/>
    </location>
</feature>
<dbReference type="InterPro" id="IPR037185">
    <property type="entry name" value="EmrE-like"/>
</dbReference>
<keyword evidence="3 6" id="KW-0812">Transmembrane</keyword>
<feature type="transmembrane region" description="Helical" evidence="6">
    <location>
        <begin position="130"/>
        <end position="148"/>
    </location>
</feature>
<feature type="transmembrane region" description="Helical" evidence="6">
    <location>
        <begin position="83"/>
        <end position="100"/>
    </location>
</feature>
<sequence>MSAFDTANDLPWRGIGLRILSGLLFAGMIVMVKALSEEVPLGEIVFFRSAFALIPLVVFLRMRGEFPSGLRSGRPWGHVLRSGFGCAAMFTSFASIARLPVAEAMLISYLSPVLTAVAGVILLGERATVFRVGGIALGLAGVAVLVGPEIGAGPMDETRLAGLAFGVLTAILTSLALAMTRSLARTGESPGAIAFYFAVTSALAGLATLPGGWILPSAQAVTFLVLAGIFGGFAHIAMTLAFKYAEASRMAPFEYVTLIWAVLTDLVIFGLPLAPAFFLALPLVLFGAGFAAMERRRPLGPVPA</sequence>
<evidence type="ECO:0000256" key="1">
    <source>
        <dbReference type="ARBA" id="ARBA00004141"/>
    </source>
</evidence>
<evidence type="ECO:0000313" key="9">
    <source>
        <dbReference type="Proteomes" id="UP000248916"/>
    </source>
</evidence>
<dbReference type="SUPFAM" id="SSF103481">
    <property type="entry name" value="Multidrug resistance efflux transporter EmrE"/>
    <property type="match status" value="2"/>
</dbReference>
<evidence type="ECO:0000259" key="7">
    <source>
        <dbReference type="Pfam" id="PF00892"/>
    </source>
</evidence>
<dbReference type="RefSeq" id="WP_111537006.1">
    <property type="nucleotide sequence ID" value="NZ_QKZL01000005.1"/>
</dbReference>
<feature type="transmembrane region" description="Helical" evidence="6">
    <location>
        <begin position="44"/>
        <end position="62"/>
    </location>
</feature>
<accession>A0A2W7N9N9</accession>
<dbReference type="GO" id="GO:0016020">
    <property type="term" value="C:membrane"/>
    <property type="evidence" value="ECO:0007669"/>
    <property type="project" value="UniProtKB-SubCell"/>
</dbReference>
<evidence type="ECO:0000256" key="5">
    <source>
        <dbReference type="ARBA" id="ARBA00023136"/>
    </source>
</evidence>